<keyword evidence="4 14" id="KW-0378">Hydrolase</keyword>
<reference evidence="17 18" key="1">
    <citation type="journal article" date="2016" name="Genome Announc.">
        <title>First Complete Genome Sequence of a Subdivision 6 Acidobacterium Strain.</title>
        <authorList>
            <person name="Huang S."/>
            <person name="Vieira S."/>
            <person name="Bunk B."/>
            <person name="Riedel T."/>
            <person name="Sproer C."/>
            <person name="Overmann J."/>
        </authorList>
    </citation>
    <scope>NUCLEOTIDE SEQUENCE [LARGE SCALE GENOMIC DNA]</scope>
    <source>
        <strain evidence="18">DSM 100886 HEG_-6_39</strain>
    </source>
</reference>
<evidence type="ECO:0000313" key="17">
    <source>
        <dbReference type="EMBL" id="AMY12463.1"/>
    </source>
</evidence>
<dbReference type="Gene3D" id="3.40.50.300">
    <property type="entry name" value="P-loop containing nucleotide triphosphate hydrolases"/>
    <property type="match status" value="3"/>
</dbReference>
<evidence type="ECO:0000256" key="4">
    <source>
        <dbReference type="ARBA" id="ARBA00022801"/>
    </source>
</evidence>
<dbReference type="InterPro" id="IPR011604">
    <property type="entry name" value="PDDEXK-like_dom_sf"/>
</dbReference>
<dbReference type="SUPFAM" id="SSF52540">
    <property type="entry name" value="P-loop containing nucleoside triphosphate hydrolases"/>
    <property type="match status" value="1"/>
</dbReference>
<evidence type="ECO:0000256" key="7">
    <source>
        <dbReference type="ARBA" id="ARBA00022840"/>
    </source>
</evidence>
<dbReference type="AlphaFoldDB" id="A0A143PWA9"/>
<dbReference type="GO" id="GO:0016887">
    <property type="term" value="F:ATP hydrolysis activity"/>
    <property type="evidence" value="ECO:0007669"/>
    <property type="project" value="RHEA"/>
</dbReference>
<gene>
    <name evidence="17" type="primary">addA_2</name>
    <name evidence="17" type="ORF">LuPra_05738</name>
</gene>
<evidence type="ECO:0000256" key="10">
    <source>
        <dbReference type="ARBA" id="ARBA00023235"/>
    </source>
</evidence>
<feature type="domain" description="UvrD-like helicase C-terminal" evidence="16">
    <location>
        <begin position="484"/>
        <end position="763"/>
    </location>
</feature>
<sequence>MNEAPVIPVDQAARTYATDPSHHVVLEASAGTGKTRVLVDRYLALLAAGVDPRHVLAITFTRKAAAEMRDRIVTDLQVRHPGVWHALRDRADEIAVSTIDAFCFSLLREFPLEAGLDPGFTLADETEVARLVEMSLDRTLRDCRDRAPFDEAIRLVLAQMTLPRLAEGLRALLERRFVAPAALRRYLGRQLRQVRSEAASAERARQDLRRQLEAVPGGLAAWLATGPADSDLWTLFRLDMTRLVATAVEAPMSPAEVRAALDGLSRWVLTRDGTPRKRPVASRAEFITAAAFDAHRAGLPSVADAVRAARRGFEASLNVLLARGIRRVFRLAHRRYLQTLVMHDALDFSEVLARAVLLLGQMDEFSRSRFRLEARYQHVLVDEFQDTSRLQWQLVASLVQSWGEGLGLGHEGPLPPSLFLVGDRKQSIYRFRDADVGLLDEAVAFVQGMGGTGPVRQAISQSFRSHPDLLAFSNDVAAGMVHAGAPPAVAFRYGPDDRFPLPSGHVTGREPEPRLALVVGEDVEACAAGVAAEIIRVLEEGLVTDRGLDAPRRARPGDIAILFRSRESHREVERALSARAIPSYVYKGLGFYDADEIKDLVALIRVLAAPESDLRAAALLRSGFVGLSDEALRRLAPDLATRLTFPGEADDGLPSRDVEALRRLREAWPGWLALVDRLPPADVLDHVIESSAYAVTLRGHRQQQARENVKKFRGLVRRIQNRGYATMARIAGHIDRVSAGDESNAAIDAADAVNLMTVHASKGLEFPIVFLVNMTRGTGGVPPPLRVVAGDGGDEPIVGIARYEPGATEAEQVRDREESKRLMYVAVTRARERLYLSAAAQKQGRIVAGPGSLAHVSPAGLVQEMQAALEGAAEVTWIGVEHVHRLRVCPPAVAIAPTTAEPEAVPVSDVVPLSLQPLVTRPHMQRRRVTDLAAGRHTGGHTGHVRPPIDMDLVTGRAVHRLLASAGADDGDATLRARVLADLEPDEMLAVDEATDFAGDVVALVRGVWRDVTMRRVLASPAARFEVPIAFRHEEAGVEHVVRGTVDCLVPDGDRLLVLEFKTGQPQPSHRRQLALYVDAVRAMAPGTPVHGQLVYATRAETSRPMTAPRLPFDP</sequence>
<dbReference type="PROSITE" id="PS51198">
    <property type="entry name" value="UVRD_HELICASE_ATP_BIND"/>
    <property type="match status" value="1"/>
</dbReference>
<reference evidence="18" key="2">
    <citation type="submission" date="2016-04" db="EMBL/GenBank/DDBJ databases">
        <title>First Complete Genome Sequence of a Subdivision 6 Acidobacterium.</title>
        <authorList>
            <person name="Huang S."/>
            <person name="Vieira S."/>
            <person name="Bunk B."/>
            <person name="Riedel T."/>
            <person name="Sproeer C."/>
            <person name="Overmann J."/>
        </authorList>
    </citation>
    <scope>NUCLEOTIDE SEQUENCE [LARGE SCALE GENOMIC DNA]</scope>
    <source>
        <strain evidence="18">DSM 100886 HEG_-6_39</strain>
    </source>
</reference>
<evidence type="ECO:0000256" key="11">
    <source>
        <dbReference type="ARBA" id="ARBA00034617"/>
    </source>
</evidence>
<dbReference type="GO" id="GO:0000725">
    <property type="term" value="P:recombinational repair"/>
    <property type="evidence" value="ECO:0007669"/>
    <property type="project" value="TreeGrafter"/>
</dbReference>
<keyword evidence="3" id="KW-0227">DNA damage</keyword>
<evidence type="ECO:0000259" key="16">
    <source>
        <dbReference type="PROSITE" id="PS51217"/>
    </source>
</evidence>
<evidence type="ECO:0000256" key="8">
    <source>
        <dbReference type="ARBA" id="ARBA00023125"/>
    </source>
</evidence>
<evidence type="ECO:0000256" key="2">
    <source>
        <dbReference type="ARBA" id="ARBA00022741"/>
    </source>
</evidence>
<organism evidence="17 18">
    <name type="scientific">Luteitalea pratensis</name>
    <dbReference type="NCBI Taxonomy" id="1855912"/>
    <lineage>
        <taxon>Bacteria</taxon>
        <taxon>Pseudomonadati</taxon>
        <taxon>Acidobacteriota</taxon>
        <taxon>Vicinamibacteria</taxon>
        <taxon>Vicinamibacterales</taxon>
        <taxon>Vicinamibacteraceae</taxon>
        <taxon>Luteitalea</taxon>
    </lineage>
</organism>
<dbReference type="EMBL" id="CP015136">
    <property type="protein sequence ID" value="AMY12463.1"/>
    <property type="molecule type" value="Genomic_DNA"/>
</dbReference>
<dbReference type="InterPro" id="IPR000212">
    <property type="entry name" value="DNA_helicase_UvrD/REP"/>
</dbReference>
<protein>
    <recommendedName>
        <fullName evidence="12">DNA 3'-5' helicase</fullName>
        <ecNumber evidence="12">5.6.2.4</ecNumber>
    </recommendedName>
</protein>
<keyword evidence="6" id="KW-0269">Exonuclease</keyword>
<evidence type="ECO:0000256" key="5">
    <source>
        <dbReference type="ARBA" id="ARBA00022806"/>
    </source>
</evidence>
<evidence type="ECO:0000256" key="9">
    <source>
        <dbReference type="ARBA" id="ARBA00023204"/>
    </source>
</evidence>
<evidence type="ECO:0000256" key="13">
    <source>
        <dbReference type="ARBA" id="ARBA00048988"/>
    </source>
</evidence>
<keyword evidence="5 14" id="KW-0347">Helicase</keyword>
<dbReference type="OrthoDB" id="9810135at2"/>
<comment type="catalytic activity">
    <reaction evidence="13">
        <text>ATP + H2O = ADP + phosphate + H(+)</text>
        <dbReference type="Rhea" id="RHEA:13065"/>
        <dbReference type="ChEBI" id="CHEBI:15377"/>
        <dbReference type="ChEBI" id="CHEBI:15378"/>
        <dbReference type="ChEBI" id="CHEBI:30616"/>
        <dbReference type="ChEBI" id="CHEBI:43474"/>
        <dbReference type="ChEBI" id="CHEBI:456216"/>
        <dbReference type="EC" id="5.6.2.4"/>
    </reaction>
</comment>
<dbReference type="GO" id="GO:0005829">
    <property type="term" value="C:cytosol"/>
    <property type="evidence" value="ECO:0007669"/>
    <property type="project" value="TreeGrafter"/>
</dbReference>
<dbReference type="EC" id="5.6.2.4" evidence="12"/>
<evidence type="ECO:0000256" key="12">
    <source>
        <dbReference type="ARBA" id="ARBA00034808"/>
    </source>
</evidence>
<evidence type="ECO:0000256" key="1">
    <source>
        <dbReference type="ARBA" id="ARBA00022722"/>
    </source>
</evidence>
<evidence type="ECO:0000256" key="6">
    <source>
        <dbReference type="ARBA" id="ARBA00022839"/>
    </source>
</evidence>
<dbReference type="Pfam" id="PF00580">
    <property type="entry name" value="UvrD-helicase"/>
    <property type="match status" value="2"/>
</dbReference>
<dbReference type="InterPro" id="IPR014017">
    <property type="entry name" value="DNA_helicase_UvrD-like_C"/>
</dbReference>
<dbReference type="STRING" id="1855912.LuPra_05738"/>
<evidence type="ECO:0000256" key="3">
    <source>
        <dbReference type="ARBA" id="ARBA00022763"/>
    </source>
</evidence>
<proteinExistence type="predicted"/>
<keyword evidence="9" id="KW-0234">DNA repair</keyword>
<keyword evidence="2 14" id="KW-0547">Nucleotide-binding</keyword>
<dbReference type="Proteomes" id="UP000076079">
    <property type="component" value="Chromosome"/>
</dbReference>
<dbReference type="PANTHER" id="PTHR11070">
    <property type="entry name" value="UVRD / RECB / PCRA DNA HELICASE FAMILY MEMBER"/>
    <property type="match status" value="1"/>
</dbReference>
<comment type="catalytic activity">
    <reaction evidence="11">
        <text>Couples ATP hydrolysis with the unwinding of duplex DNA by translocating in the 3'-5' direction.</text>
        <dbReference type="EC" id="5.6.2.4"/>
    </reaction>
</comment>
<dbReference type="InterPro" id="IPR014016">
    <property type="entry name" value="UvrD-like_ATP-bd"/>
</dbReference>
<keyword evidence="8" id="KW-0238">DNA-binding</keyword>
<accession>A0A143PWA9</accession>
<dbReference type="Pfam" id="PF13361">
    <property type="entry name" value="UvrD_C"/>
    <property type="match status" value="2"/>
</dbReference>
<dbReference type="InterPro" id="IPR038726">
    <property type="entry name" value="PDDEXK_AddAB-type"/>
</dbReference>
<dbReference type="GO" id="GO:0005524">
    <property type="term" value="F:ATP binding"/>
    <property type="evidence" value="ECO:0007669"/>
    <property type="project" value="UniProtKB-UniRule"/>
</dbReference>
<evidence type="ECO:0000259" key="15">
    <source>
        <dbReference type="PROSITE" id="PS51198"/>
    </source>
</evidence>
<dbReference type="GO" id="GO:0043138">
    <property type="term" value="F:3'-5' DNA helicase activity"/>
    <property type="evidence" value="ECO:0007669"/>
    <property type="project" value="UniProtKB-EC"/>
</dbReference>
<evidence type="ECO:0000313" key="18">
    <source>
        <dbReference type="Proteomes" id="UP000076079"/>
    </source>
</evidence>
<dbReference type="InterPro" id="IPR027417">
    <property type="entry name" value="P-loop_NTPase"/>
</dbReference>
<dbReference type="Pfam" id="PF12705">
    <property type="entry name" value="PDDEXK_1"/>
    <property type="match status" value="1"/>
</dbReference>
<keyword evidence="10" id="KW-0413">Isomerase</keyword>
<dbReference type="PROSITE" id="PS51217">
    <property type="entry name" value="UVRD_HELICASE_CTER"/>
    <property type="match status" value="1"/>
</dbReference>
<name>A0A143PWA9_LUTPR</name>
<keyword evidence="7 14" id="KW-0067">ATP-binding</keyword>
<dbReference type="KEGG" id="abac:LuPra_05738"/>
<feature type="domain" description="UvrD-like helicase ATP-binding" evidence="15">
    <location>
        <begin position="7"/>
        <end position="466"/>
    </location>
</feature>
<evidence type="ECO:0000256" key="14">
    <source>
        <dbReference type="PROSITE-ProRule" id="PRU00560"/>
    </source>
</evidence>
<feature type="binding site" evidence="14">
    <location>
        <begin position="28"/>
        <end position="35"/>
    </location>
    <ligand>
        <name>ATP</name>
        <dbReference type="ChEBI" id="CHEBI:30616"/>
    </ligand>
</feature>
<dbReference type="GO" id="GO:0004527">
    <property type="term" value="F:exonuclease activity"/>
    <property type="evidence" value="ECO:0007669"/>
    <property type="project" value="UniProtKB-KW"/>
</dbReference>
<dbReference type="PANTHER" id="PTHR11070:SF67">
    <property type="entry name" value="DNA 3'-5' HELICASE"/>
    <property type="match status" value="1"/>
</dbReference>
<dbReference type="Gene3D" id="3.90.320.10">
    <property type="match status" value="1"/>
</dbReference>
<dbReference type="Gene3D" id="1.10.486.10">
    <property type="entry name" value="PCRA, domain 4"/>
    <property type="match status" value="1"/>
</dbReference>
<keyword evidence="18" id="KW-1185">Reference proteome</keyword>
<keyword evidence="1" id="KW-0540">Nuclease</keyword>
<dbReference type="GO" id="GO:0003677">
    <property type="term" value="F:DNA binding"/>
    <property type="evidence" value="ECO:0007669"/>
    <property type="project" value="UniProtKB-KW"/>
</dbReference>